<dbReference type="InterPro" id="IPR010627">
    <property type="entry name" value="Prepilin_pept_A24_N"/>
</dbReference>
<dbReference type="InterPro" id="IPR000045">
    <property type="entry name" value="Prepilin_IV_endopep_pep"/>
</dbReference>
<dbReference type="GO" id="GO:0004190">
    <property type="term" value="F:aspartic-type endopeptidase activity"/>
    <property type="evidence" value="ECO:0007669"/>
    <property type="project" value="InterPro"/>
</dbReference>
<dbReference type="GO" id="GO:0006465">
    <property type="term" value="P:signal peptide processing"/>
    <property type="evidence" value="ECO:0007669"/>
    <property type="project" value="TreeGrafter"/>
</dbReference>
<feature type="transmembrane region" description="Helical" evidence="7">
    <location>
        <begin position="221"/>
        <end position="243"/>
    </location>
</feature>
<dbReference type="PANTHER" id="PTHR30487">
    <property type="entry name" value="TYPE 4 PREPILIN-LIKE PROTEINS LEADER PEPTIDE-PROCESSING ENZYME"/>
    <property type="match status" value="1"/>
</dbReference>
<comment type="caution">
    <text evidence="10">The sequence shown here is derived from an EMBL/GenBank/DDBJ whole genome shotgun (WGS) entry which is preliminary data.</text>
</comment>
<feature type="domain" description="Prepilin type IV endopeptidase peptidase" evidence="8">
    <location>
        <begin position="122"/>
        <end position="234"/>
    </location>
</feature>
<dbReference type="AlphaFoldDB" id="A0A0G0H8X5"/>
<feature type="transmembrane region" description="Helical" evidence="7">
    <location>
        <begin position="145"/>
        <end position="163"/>
    </location>
</feature>
<evidence type="ECO:0000256" key="3">
    <source>
        <dbReference type="ARBA" id="ARBA00022475"/>
    </source>
</evidence>
<evidence type="ECO:0000256" key="6">
    <source>
        <dbReference type="ARBA" id="ARBA00023136"/>
    </source>
</evidence>
<keyword evidence="6 7" id="KW-0472">Membrane</keyword>
<accession>A0A0G0H8X5</accession>
<keyword evidence="5 7" id="KW-1133">Transmembrane helix</keyword>
<dbReference type="InterPro" id="IPR050882">
    <property type="entry name" value="Prepilin_peptidase/N-MTase"/>
</dbReference>
<comment type="subcellular location">
    <subcellularLocation>
        <location evidence="1">Cell membrane</location>
        <topology evidence="1">Multi-pass membrane protein</topology>
    </subcellularLocation>
</comment>
<reference evidence="10 11" key="1">
    <citation type="journal article" date="2015" name="Nature">
        <title>rRNA introns, odd ribosomes, and small enigmatic genomes across a large radiation of phyla.</title>
        <authorList>
            <person name="Brown C.T."/>
            <person name="Hug L.A."/>
            <person name="Thomas B.C."/>
            <person name="Sharon I."/>
            <person name="Castelle C.J."/>
            <person name="Singh A."/>
            <person name="Wilkins M.J."/>
            <person name="Williams K.H."/>
            <person name="Banfield J.F."/>
        </authorList>
    </citation>
    <scope>NUCLEOTIDE SEQUENCE [LARGE SCALE GENOMIC DNA]</scope>
</reference>
<keyword evidence="4 7" id="KW-0812">Transmembrane</keyword>
<protein>
    <submittedName>
        <fullName evidence="10">Prepilin peptidase</fullName>
    </submittedName>
</protein>
<dbReference type="Proteomes" id="UP000033876">
    <property type="component" value="Unassembled WGS sequence"/>
</dbReference>
<sequence>MILQSLIIFIFGTIIGSFLNVVILRLGTGVSILGFSSPAKGRVREGSFCMSCTNQLSWYELIPILSFFIQRGHCRSCNSRISWQYPIVEILTGTVFLLIFNFQFSIFNGLSYYLLLTTIYYFIIFSLLIIISVYDFRHKIIPNKIVYLFIFLSLFSFIFRTNSLDIRDYSLLINNITSGLMIATPFALLWLISKGKLMGLGDAKLALGIGLLLGLSQGVAAILLAFWIGAIFGIILIVLSRLLSSSRMRGSSSRLSASSEIPFGPFLCLATFIVFIFQIDLWTIAGWLVF</sequence>
<keyword evidence="3" id="KW-1003">Cell membrane</keyword>
<evidence type="ECO:0000313" key="10">
    <source>
        <dbReference type="EMBL" id="KKQ34995.1"/>
    </source>
</evidence>
<evidence type="ECO:0000256" key="2">
    <source>
        <dbReference type="ARBA" id="ARBA00005801"/>
    </source>
</evidence>
<evidence type="ECO:0000256" key="5">
    <source>
        <dbReference type="ARBA" id="ARBA00022989"/>
    </source>
</evidence>
<evidence type="ECO:0000259" key="8">
    <source>
        <dbReference type="Pfam" id="PF01478"/>
    </source>
</evidence>
<gene>
    <name evidence="10" type="ORF">US50_C0029G0002</name>
</gene>
<proteinExistence type="inferred from homology"/>
<dbReference type="EMBL" id="LBTF01000029">
    <property type="protein sequence ID" value="KKQ34995.1"/>
    <property type="molecule type" value="Genomic_DNA"/>
</dbReference>
<feature type="transmembrane region" description="Helical" evidence="7">
    <location>
        <begin position="85"/>
        <end position="104"/>
    </location>
</feature>
<feature type="transmembrane region" description="Helical" evidence="7">
    <location>
        <begin position="6"/>
        <end position="35"/>
    </location>
</feature>
<comment type="similarity">
    <text evidence="2">Belongs to the peptidase A24 family.</text>
</comment>
<dbReference type="Pfam" id="PF01478">
    <property type="entry name" value="Peptidase_A24"/>
    <property type="match status" value="1"/>
</dbReference>
<name>A0A0G0H8X5_9BACT</name>
<evidence type="ECO:0000313" key="11">
    <source>
        <dbReference type="Proteomes" id="UP000033876"/>
    </source>
</evidence>
<dbReference type="PATRIC" id="fig|1618742.3.peg.509"/>
<organism evidence="10 11">
    <name type="scientific">Candidatus Nomurabacteria bacterium GW2011_GWB1_37_5</name>
    <dbReference type="NCBI Taxonomy" id="1618742"/>
    <lineage>
        <taxon>Bacteria</taxon>
        <taxon>Candidatus Nomuraibacteriota</taxon>
    </lineage>
</organism>
<feature type="transmembrane region" description="Helical" evidence="7">
    <location>
        <begin position="263"/>
        <end position="289"/>
    </location>
</feature>
<dbReference type="PANTHER" id="PTHR30487:SF0">
    <property type="entry name" value="PREPILIN LEADER PEPTIDASE_N-METHYLTRANSFERASE-RELATED"/>
    <property type="match status" value="1"/>
</dbReference>
<feature type="domain" description="Prepilin peptidase A24 N-terminal" evidence="9">
    <location>
        <begin position="10"/>
        <end position="100"/>
    </location>
</feature>
<dbReference type="GO" id="GO:0005886">
    <property type="term" value="C:plasma membrane"/>
    <property type="evidence" value="ECO:0007669"/>
    <property type="project" value="UniProtKB-SubCell"/>
</dbReference>
<evidence type="ECO:0000256" key="1">
    <source>
        <dbReference type="ARBA" id="ARBA00004651"/>
    </source>
</evidence>
<dbReference type="Pfam" id="PF06750">
    <property type="entry name" value="A24_N_bact"/>
    <property type="match status" value="1"/>
</dbReference>
<dbReference type="Gene3D" id="1.20.120.1220">
    <property type="match status" value="1"/>
</dbReference>
<feature type="transmembrane region" description="Helical" evidence="7">
    <location>
        <begin position="110"/>
        <end position="133"/>
    </location>
</feature>
<evidence type="ECO:0000259" key="9">
    <source>
        <dbReference type="Pfam" id="PF06750"/>
    </source>
</evidence>
<evidence type="ECO:0000256" key="7">
    <source>
        <dbReference type="SAM" id="Phobius"/>
    </source>
</evidence>
<evidence type="ECO:0000256" key="4">
    <source>
        <dbReference type="ARBA" id="ARBA00022692"/>
    </source>
</evidence>
<feature type="transmembrane region" description="Helical" evidence="7">
    <location>
        <begin position="169"/>
        <end position="190"/>
    </location>
</feature>